<dbReference type="Proteomes" id="UP000582659">
    <property type="component" value="Unassembled WGS sequence"/>
</dbReference>
<dbReference type="CDD" id="cd00897">
    <property type="entry name" value="UGPase_euk"/>
    <property type="match status" value="1"/>
</dbReference>
<dbReference type="InterPro" id="IPR016267">
    <property type="entry name" value="UDPGP_trans"/>
</dbReference>
<protein>
    <recommendedName>
        <fullName evidence="4 9">UTP--glucose-1-phosphate uridylyltransferase</fullName>
        <ecNumber evidence="3 9">2.7.7.9</ecNumber>
    </recommendedName>
</protein>
<evidence type="ECO:0000256" key="7">
    <source>
        <dbReference type="ARBA" id="ARBA00023579"/>
    </source>
</evidence>
<dbReference type="PANTHER" id="PTHR43511">
    <property type="match status" value="1"/>
</dbReference>
<keyword evidence="14" id="KW-1185">Reference proteome</keyword>
<dbReference type="InterPro" id="IPR029044">
    <property type="entry name" value="Nucleotide-diphossugar_trans"/>
</dbReference>
<comment type="catalytic activity">
    <reaction evidence="8">
        <text>alpha-D-glucose 1-phosphate + UTP + H(+) = UDP-alpha-D-glucose + diphosphate</text>
        <dbReference type="Rhea" id="RHEA:19889"/>
        <dbReference type="ChEBI" id="CHEBI:15378"/>
        <dbReference type="ChEBI" id="CHEBI:33019"/>
        <dbReference type="ChEBI" id="CHEBI:46398"/>
        <dbReference type="ChEBI" id="CHEBI:58601"/>
        <dbReference type="ChEBI" id="CHEBI:58885"/>
        <dbReference type="EC" id="2.7.7.9"/>
    </reaction>
    <physiologicalReaction direction="left-to-right" evidence="8">
        <dbReference type="Rhea" id="RHEA:19890"/>
    </physiologicalReaction>
</comment>
<dbReference type="Pfam" id="PF01704">
    <property type="entry name" value="UDPGP"/>
    <property type="match status" value="1"/>
</dbReference>
<dbReference type="Proteomes" id="UP000659654">
    <property type="component" value="Unassembled WGS sequence"/>
</dbReference>
<feature type="binding site" evidence="10">
    <location>
        <position position="189"/>
    </location>
    <ligand>
        <name>substrate</name>
    </ligand>
</feature>
<dbReference type="GO" id="GO:0006011">
    <property type="term" value="P:UDP-alpha-D-glucose metabolic process"/>
    <property type="evidence" value="ECO:0007669"/>
    <property type="project" value="UniProtKB-UniRule"/>
</dbReference>
<reference evidence="15" key="1">
    <citation type="submission" date="2016-11" db="UniProtKB">
        <authorList>
            <consortium name="WormBaseParasite"/>
        </authorList>
    </citation>
    <scope>IDENTIFICATION</scope>
</reference>
<evidence type="ECO:0000256" key="10">
    <source>
        <dbReference type="PIRSR" id="PIRSR000806-1"/>
    </source>
</evidence>
<dbReference type="WBParaSite" id="BXY_0976700.1">
    <property type="protein sequence ID" value="BXY_0976700.1"/>
    <property type="gene ID" value="BXY_0976700"/>
</dbReference>
<dbReference type="GO" id="GO:0005978">
    <property type="term" value="P:glycogen biosynthetic process"/>
    <property type="evidence" value="ECO:0007669"/>
    <property type="project" value="UniProtKB-UniPathway"/>
</dbReference>
<dbReference type="UniPathway" id="UPA00164"/>
<feature type="binding site" evidence="11">
    <location>
        <position position="356"/>
    </location>
    <ligand>
        <name>UTP</name>
        <dbReference type="ChEBI" id="CHEBI:46398"/>
    </ligand>
</feature>
<dbReference type="EMBL" id="CAJFCV020000006">
    <property type="protein sequence ID" value="CAG9129198.1"/>
    <property type="molecule type" value="Genomic_DNA"/>
</dbReference>
<dbReference type="SMR" id="A0A1I7S9S0"/>
<sequence>MVDVQAKLTELDAILPKILEDEHDRQVFRQYYEQFLSVKSTVDWSQLKIFDKEKYQVEYESLPEFDKKSAQDILKRVAVIKLNGGLGTTMGCAGPKSLIKIRDGLTFLEFAIRQNELLNAHYESNVPLILMNSYRTEAETKTWLTEHNLQDKVEMFNQSRCPRIFADSLLPVPSSPSDREDDGWYPPGHGNVFAALNNTGWLDRLLSEGRDIIFVSNIDNTAATVDVKISSVIAREDVEYVMENTNKTQQDIKGGTLIEYEGTIKHLELPHVPHDKVDEFCSLKTFKTFNTNNIWVDLKAVKRMLASMRLEVLPNRKQLSTGEACIQLESAIGGAIRNFQLAKVVHVPRRRFLPVKKTQDLLVIMSNAFVVDENGVLVLNPLRQIKSAPVVHLSQQFDFIDQFFERFEGIPDLLECETLKVEGDIRFGKNIKIKGNTQILAKNGGKIEDGKVLEGKIEF</sequence>
<dbReference type="Gene3D" id="2.160.10.10">
    <property type="entry name" value="Hexapeptide repeat proteins"/>
    <property type="match status" value="1"/>
</dbReference>
<feature type="binding site" evidence="11">
    <location>
        <position position="96"/>
    </location>
    <ligand>
        <name>UTP</name>
        <dbReference type="ChEBI" id="CHEBI:46398"/>
    </ligand>
</feature>
<gene>
    <name evidence="12" type="ORF">BXYJ_LOCUS13883</name>
</gene>
<dbReference type="eggNOG" id="KOG2638">
    <property type="taxonomic scope" value="Eukaryota"/>
</dbReference>
<comment type="similarity">
    <text evidence="1 9">Belongs to the UDPGP type 1 family.</text>
</comment>
<keyword evidence="6 9" id="KW-0548">Nucleotidyltransferase</keyword>
<evidence type="ECO:0000313" key="15">
    <source>
        <dbReference type="WBParaSite" id="BXY_0976700.1"/>
    </source>
</evidence>
<comment type="function">
    <text evidence="7">UTP--glucose-1-phosphate uridylyltransferase catalyzing the conversion of glucose-1-phosphate into UDP-glucose, a crucial precursor for the production of glycogen.</text>
</comment>
<dbReference type="InterPro" id="IPR002618">
    <property type="entry name" value="UDPGP_fam"/>
</dbReference>
<feature type="binding site" evidence="11">
    <location>
        <position position="158"/>
    </location>
    <ligand>
        <name>UTP</name>
        <dbReference type="ChEBI" id="CHEBI:46398"/>
    </ligand>
</feature>
<evidence type="ECO:0000256" key="6">
    <source>
        <dbReference type="ARBA" id="ARBA00022695"/>
    </source>
</evidence>
<dbReference type="OrthoDB" id="932129at2759"/>
<evidence type="ECO:0000313" key="14">
    <source>
        <dbReference type="Proteomes" id="UP000659654"/>
    </source>
</evidence>
<dbReference type="Proteomes" id="UP000095284">
    <property type="component" value="Unplaced"/>
</dbReference>
<dbReference type="SUPFAM" id="SSF53448">
    <property type="entry name" value="Nucleotide-diphospho-sugar transferases"/>
    <property type="match status" value="1"/>
</dbReference>
<dbReference type="EMBL" id="CAJFDI010000006">
    <property type="protein sequence ID" value="CAD5233792.1"/>
    <property type="molecule type" value="Genomic_DNA"/>
</dbReference>
<dbReference type="Gene3D" id="3.90.550.10">
    <property type="entry name" value="Spore Coat Polysaccharide Biosynthesis Protein SpsA, Chain A"/>
    <property type="match status" value="1"/>
</dbReference>
<evidence type="ECO:0000256" key="11">
    <source>
        <dbReference type="PIRSR" id="PIRSR000806-2"/>
    </source>
</evidence>
<dbReference type="GO" id="GO:0003983">
    <property type="term" value="F:UTP:glucose-1-phosphate uridylyltransferase activity"/>
    <property type="evidence" value="ECO:0007669"/>
    <property type="project" value="UniProtKB-EC"/>
</dbReference>
<evidence type="ECO:0000313" key="13">
    <source>
        <dbReference type="Proteomes" id="UP000095284"/>
    </source>
</evidence>
<evidence type="ECO:0000256" key="8">
    <source>
        <dbReference type="ARBA" id="ARBA00047432"/>
    </source>
</evidence>
<evidence type="ECO:0000256" key="5">
    <source>
        <dbReference type="ARBA" id="ARBA00022679"/>
    </source>
</evidence>
<evidence type="ECO:0000256" key="3">
    <source>
        <dbReference type="ARBA" id="ARBA00012415"/>
    </source>
</evidence>
<comment type="subunit">
    <text evidence="2">Homooctamer.</text>
</comment>
<name>A0A1I7S9S0_BURXY</name>
<proteinExistence type="inferred from homology"/>
<evidence type="ECO:0000313" key="12">
    <source>
        <dbReference type="EMBL" id="CAD5233792.1"/>
    </source>
</evidence>
<accession>A0A1I7S9S0</accession>
<dbReference type="FunFam" id="2.160.10.10:FF:000001">
    <property type="entry name" value="UTP--glucose-1-phosphate uridylyltransferase"/>
    <property type="match status" value="1"/>
</dbReference>
<dbReference type="AlphaFoldDB" id="A0A1I7S9S0"/>
<keyword evidence="5 9" id="KW-0808">Transferase</keyword>
<evidence type="ECO:0000256" key="9">
    <source>
        <dbReference type="PIRNR" id="PIRNR000806"/>
    </source>
</evidence>
<evidence type="ECO:0000256" key="2">
    <source>
        <dbReference type="ARBA" id="ARBA00011823"/>
    </source>
</evidence>
<dbReference type="EC" id="2.7.7.9" evidence="3 9"/>
<evidence type="ECO:0000256" key="4">
    <source>
        <dbReference type="ARBA" id="ARBA00019048"/>
    </source>
</evidence>
<organism evidence="13 15">
    <name type="scientific">Bursaphelenchus xylophilus</name>
    <name type="common">Pinewood nematode worm</name>
    <name type="synonym">Aphelenchoides xylophilus</name>
    <dbReference type="NCBI Taxonomy" id="6326"/>
    <lineage>
        <taxon>Eukaryota</taxon>
        <taxon>Metazoa</taxon>
        <taxon>Ecdysozoa</taxon>
        <taxon>Nematoda</taxon>
        <taxon>Chromadorea</taxon>
        <taxon>Rhabditida</taxon>
        <taxon>Tylenchina</taxon>
        <taxon>Tylenchomorpha</taxon>
        <taxon>Aphelenchoidea</taxon>
        <taxon>Aphelenchoididae</taxon>
        <taxon>Bursaphelenchus</taxon>
    </lineage>
</organism>
<dbReference type="FunFam" id="3.90.550.10:FF:000002">
    <property type="entry name" value="UTP--glucose-1-phosphate uridylyltransferase"/>
    <property type="match status" value="1"/>
</dbReference>
<feature type="binding site" evidence="11">
    <location>
        <position position="219"/>
    </location>
    <ligand>
        <name>UTP</name>
        <dbReference type="ChEBI" id="CHEBI:46398"/>
    </ligand>
</feature>
<dbReference type="PIRSF" id="PIRSF000806">
    <property type="entry name" value="UDPGP"/>
    <property type="match status" value="1"/>
</dbReference>
<feature type="binding site" evidence="11">
    <location>
        <position position="188"/>
    </location>
    <ligand>
        <name>UTP</name>
        <dbReference type="ChEBI" id="CHEBI:46398"/>
    </ligand>
</feature>
<evidence type="ECO:0000256" key="1">
    <source>
        <dbReference type="ARBA" id="ARBA00010401"/>
    </source>
</evidence>
<reference evidence="12" key="2">
    <citation type="submission" date="2020-09" db="EMBL/GenBank/DDBJ databases">
        <authorList>
            <person name="Kikuchi T."/>
        </authorList>
    </citation>
    <scope>NUCLEOTIDE SEQUENCE</scope>
    <source>
        <strain evidence="12">Ka4C1</strain>
    </source>
</reference>